<protein>
    <submittedName>
        <fullName evidence="1">Uncharacterized protein</fullName>
    </submittedName>
</protein>
<sequence>MTTAQSTEPGTLLAFVRQRLADTASPLDAAVNAAWPGLPAGITLDEARRRTSAALTAAGIDDTNLVLRQAITLYEQAVDQAASLRAQLGDNAGKGSGIAAQFYLNVIRLHAARWAGHDEYRPEFRHGWMEEL</sequence>
<evidence type="ECO:0000313" key="2">
    <source>
        <dbReference type="Proteomes" id="UP001500902"/>
    </source>
</evidence>
<comment type="caution">
    <text evidence="1">The sequence shown here is derived from an EMBL/GenBank/DDBJ whole genome shotgun (WGS) entry which is preliminary data.</text>
</comment>
<proteinExistence type="predicted"/>
<dbReference type="EMBL" id="BAAAZP010000060">
    <property type="protein sequence ID" value="GAA3665132.1"/>
    <property type="molecule type" value="Genomic_DNA"/>
</dbReference>
<gene>
    <name evidence="1" type="ORF">GCM10022224_031830</name>
</gene>
<name>A0ABP7BQC6_9ACTN</name>
<reference evidence="2" key="1">
    <citation type="journal article" date="2019" name="Int. J. Syst. Evol. Microbiol.">
        <title>The Global Catalogue of Microorganisms (GCM) 10K type strain sequencing project: providing services to taxonomists for standard genome sequencing and annotation.</title>
        <authorList>
            <consortium name="The Broad Institute Genomics Platform"/>
            <consortium name="The Broad Institute Genome Sequencing Center for Infectious Disease"/>
            <person name="Wu L."/>
            <person name="Ma J."/>
        </authorList>
    </citation>
    <scope>NUCLEOTIDE SEQUENCE [LARGE SCALE GENOMIC DNA]</scope>
    <source>
        <strain evidence="2">JCM 16904</strain>
    </source>
</reference>
<accession>A0ABP7BQC6</accession>
<organism evidence="1 2">
    <name type="scientific">Nonomuraea antimicrobica</name>
    <dbReference type="NCBI Taxonomy" id="561173"/>
    <lineage>
        <taxon>Bacteria</taxon>
        <taxon>Bacillati</taxon>
        <taxon>Actinomycetota</taxon>
        <taxon>Actinomycetes</taxon>
        <taxon>Streptosporangiales</taxon>
        <taxon>Streptosporangiaceae</taxon>
        <taxon>Nonomuraea</taxon>
    </lineage>
</organism>
<keyword evidence="2" id="KW-1185">Reference proteome</keyword>
<evidence type="ECO:0000313" key="1">
    <source>
        <dbReference type="EMBL" id="GAA3665132.1"/>
    </source>
</evidence>
<dbReference type="RefSeq" id="WP_344877611.1">
    <property type="nucleotide sequence ID" value="NZ_BAAAZP010000060.1"/>
</dbReference>
<dbReference type="Proteomes" id="UP001500902">
    <property type="component" value="Unassembled WGS sequence"/>
</dbReference>